<organism evidence="10 11">
    <name type="scientific">Sinocyclocheilus grahami</name>
    <name type="common">Dianchi golden-line fish</name>
    <name type="synonym">Barbus grahami</name>
    <dbReference type="NCBI Taxonomy" id="75366"/>
    <lineage>
        <taxon>Eukaryota</taxon>
        <taxon>Metazoa</taxon>
        <taxon>Chordata</taxon>
        <taxon>Craniata</taxon>
        <taxon>Vertebrata</taxon>
        <taxon>Euteleostomi</taxon>
        <taxon>Actinopterygii</taxon>
        <taxon>Neopterygii</taxon>
        <taxon>Teleostei</taxon>
        <taxon>Ostariophysi</taxon>
        <taxon>Cypriniformes</taxon>
        <taxon>Cyprinidae</taxon>
        <taxon>Cyprininae</taxon>
        <taxon>Sinocyclocheilus</taxon>
    </lineage>
</organism>
<feature type="transmembrane region" description="Helical" evidence="9">
    <location>
        <begin position="34"/>
        <end position="57"/>
    </location>
</feature>
<gene>
    <name evidence="10" type="primary">LOC107559414</name>
</gene>
<dbReference type="AlphaFoldDB" id="A0A672PWK1"/>
<dbReference type="RefSeq" id="XP_016098714.1">
    <property type="nucleotide sequence ID" value="XM_016243228.1"/>
</dbReference>
<dbReference type="Ensembl" id="ENSSGRT00000072777.1">
    <property type="protein sequence ID" value="ENSSGRP00000068286.1"/>
    <property type="gene ID" value="ENSSGRG00000035022.1"/>
</dbReference>
<reference evidence="10" key="1">
    <citation type="submission" date="2025-08" db="UniProtKB">
        <authorList>
            <consortium name="Ensembl"/>
        </authorList>
    </citation>
    <scope>IDENTIFICATION</scope>
</reference>
<reference evidence="10" key="2">
    <citation type="submission" date="2025-09" db="UniProtKB">
        <authorList>
            <consortium name="Ensembl"/>
        </authorList>
    </citation>
    <scope>IDENTIFICATION</scope>
</reference>
<dbReference type="GO" id="GO:0006629">
    <property type="term" value="P:lipid metabolic process"/>
    <property type="evidence" value="ECO:0007669"/>
    <property type="project" value="UniProtKB-KW"/>
</dbReference>
<feature type="transmembrane region" description="Helical" evidence="9">
    <location>
        <begin position="267"/>
        <end position="290"/>
    </location>
</feature>
<comment type="subcellular location">
    <subcellularLocation>
        <location evidence="1">Endoplasmic reticulum membrane</location>
        <topology evidence="1">Multi-pass membrane protein</topology>
    </subcellularLocation>
</comment>
<dbReference type="GeneID" id="107559414"/>
<evidence type="ECO:0000256" key="7">
    <source>
        <dbReference type="ARBA" id="ARBA00023136"/>
    </source>
</evidence>
<feature type="compositionally biased region" description="Basic residues" evidence="8">
    <location>
        <begin position="439"/>
        <end position="448"/>
    </location>
</feature>
<dbReference type="Proteomes" id="UP000472262">
    <property type="component" value="Unassembled WGS sequence"/>
</dbReference>
<accession>A0A672PWK1</accession>
<protein>
    <recommendedName>
        <fullName evidence="2">Seipin</fullName>
    </recommendedName>
</protein>
<keyword evidence="6" id="KW-0443">Lipid metabolism</keyword>
<evidence type="ECO:0000256" key="1">
    <source>
        <dbReference type="ARBA" id="ARBA00004477"/>
    </source>
</evidence>
<sequence length="448" mass="49925">MSKEGKTPLPAVGGLTGRQRDIRGSTSGRDTEGLLAMGAAMGPLLLWLQDVAAVTLLRARRTLLRAAILFCVLVLLLWVSIFLYGSFYYSYMPSVSFSTPVHFFYRTDCDASDSVLCSFPMANVSVLKNGRDQVMMSGQAYRISLELEMPESPVNEQLGMFMVKMSCYTTDGTVVQSVSRSTMLHYRSNLLQTMSTLLFSPLLLTGVSEQKQLIEVELFPDFKSDLYQPAVGAVIEIQSRKVQIYSAQLRIHAFFTGIRYLLHNFPVMSAIVGVASNFTFLSVIVLFSYLQFIWGGLYPPEQVRVKVMMGDSTRLQQRREEARKRMHSSASTPIMKYGGDNGELEDPPQRTAQTSRNKGELDTPSAIGTEDLNHLQEDEAAQDSSIDEGPVFLEAPHVAETNLSEEDPDHEQRAAGIGNGTQDEETTQPQSSDCETSLRQRHGPWMRL</sequence>
<dbReference type="OrthoDB" id="3990054at2759"/>
<dbReference type="KEGG" id="sgh:107559414"/>
<evidence type="ECO:0000256" key="5">
    <source>
        <dbReference type="ARBA" id="ARBA00022989"/>
    </source>
</evidence>
<feature type="region of interest" description="Disordered" evidence="8">
    <location>
        <begin position="1"/>
        <end position="29"/>
    </location>
</feature>
<keyword evidence="7 9" id="KW-0472">Membrane</keyword>
<evidence type="ECO:0000256" key="4">
    <source>
        <dbReference type="ARBA" id="ARBA00022824"/>
    </source>
</evidence>
<evidence type="ECO:0000256" key="9">
    <source>
        <dbReference type="SAM" id="Phobius"/>
    </source>
</evidence>
<keyword evidence="5 9" id="KW-1133">Transmembrane helix</keyword>
<dbReference type="PANTHER" id="PTHR21212">
    <property type="entry name" value="BERNARDINELLI-SEIP CONGENITAL LIPODYSTROPHY 2 HOMOLOG BSCL2 PROTEIN"/>
    <property type="match status" value="1"/>
</dbReference>
<dbReference type="Pfam" id="PF06775">
    <property type="entry name" value="Seipin"/>
    <property type="match status" value="1"/>
</dbReference>
<name>A0A672PWK1_SINGR</name>
<feature type="compositionally biased region" description="Polar residues" evidence="8">
    <location>
        <begin position="427"/>
        <end position="437"/>
    </location>
</feature>
<dbReference type="PANTHER" id="PTHR21212:SF0">
    <property type="entry name" value="SEIPIN"/>
    <property type="match status" value="1"/>
</dbReference>
<dbReference type="GO" id="GO:0005789">
    <property type="term" value="C:endoplasmic reticulum membrane"/>
    <property type="evidence" value="ECO:0007669"/>
    <property type="project" value="UniProtKB-SubCell"/>
</dbReference>
<dbReference type="OMA" id="YFDYTQP"/>
<evidence type="ECO:0000256" key="6">
    <source>
        <dbReference type="ARBA" id="ARBA00023098"/>
    </source>
</evidence>
<dbReference type="GO" id="GO:0140042">
    <property type="term" value="P:lipid droplet formation"/>
    <property type="evidence" value="ECO:0007669"/>
    <property type="project" value="UniProtKB-ARBA"/>
</dbReference>
<evidence type="ECO:0000313" key="11">
    <source>
        <dbReference type="Proteomes" id="UP000472262"/>
    </source>
</evidence>
<evidence type="ECO:0000313" key="10">
    <source>
        <dbReference type="Ensembl" id="ENSSGRP00000068286.1"/>
    </source>
</evidence>
<keyword evidence="11" id="KW-1185">Reference proteome</keyword>
<feature type="region of interest" description="Disordered" evidence="8">
    <location>
        <begin position="317"/>
        <end position="448"/>
    </location>
</feature>
<keyword evidence="4" id="KW-0256">Endoplasmic reticulum</keyword>
<dbReference type="RefSeq" id="XP_016098715.1">
    <property type="nucleotide sequence ID" value="XM_016243229.1"/>
</dbReference>
<dbReference type="CDD" id="cd23995">
    <property type="entry name" value="Seipin_BSCL2_like"/>
    <property type="match status" value="1"/>
</dbReference>
<feature type="transmembrane region" description="Helical" evidence="9">
    <location>
        <begin position="69"/>
        <end position="91"/>
    </location>
</feature>
<evidence type="ECO:0000256" key="2">
    <source>
        <dbReference type="ARBA" id="ARBA00022064"/>
    </source>
</evidence>
<evidence type="ECO:0000256" key="3">
    <source>
        <dbReference type="ARBA" id="ARBA00022692"/>
    </source>
</evidence>
<keyword evidence="3 9" id="KW-0812">Transmembrane</keyword>
<dbReference type="InParanoid" id="A0A672PWK1"/>
<evidence type="ECO:0000256" key="8">
    <source>
        <dbReference type="SAM" id="MobiDB-lite"/>
    </source>
</evidence>
<proteinExistence type="predicted"/>
<dbReference type="InterPro" id="IPR009617">
    <property type="entry name" value="Seipin"/>
</dbReference>